<name>A0ABY8UN17_TETOB</name>
<dbReference type="EMBL" id="CP126222">
    <property type="protein sequence ID" value="WIA22942.1"/>
    <property type="molecule type" value="Genomic_DNA"/>
</dbReference>
<keyword evidence="4" id="KW-0378">Hydrolase</keyword>
<dbReference type="Gene3D" id="3.40.50.1820">
    <property type="entry name" value="alpha/beta hydrolase"/>
    <property type="match status" value="1"/>
</dbReference>
<dbReference type="InterPro" id="IPR029058">
    <property type="entry name" value="AB_hydrolase_fold"/>
</dbReference>
<dbReference type="InterPro" id="IPR042269">
    <property type="entry name" value="Ser_carbopepase_S28_SKS"/>
</dbReference>
<evidence type="ECO:0000256" key="6">
    <source>
        <dbReference type="SAM" id="MobiDB-lite"/>
    </source>
</evidence>
<evidence type="ECO:0000256" key="7">
    <source>
        <dbReference type="SAM" id="SignalP"/>
    </source>
</evidence>
<dbReference type="Gene3D" id="1.20.120.980">
    <property type="entry name" value="Serine carboxypeptidase S28, SKS domain"/>
    <property type="match status" value="1"/>
</dbReference>
<feature type="region of interest" description="Disordered" evidence="6">
    <location>
        <begin position="593"/>
        <end position="644"/>
    </location>
</feature>
<evidence type="ECO:0000256" key="3">
    <source>
        <dbReference type="ARBA" id="ARBA00022729"/>
    </source>
</evidence>
<dbReference type="Proteomes" id="UP001244341">
    <property type="component" value="Chromosome 15b"/>
</dbReference>
<keyword evidence="2" id="KW-0645">Protease</keyword>
<evidence type="ECO:0000313" key="9">
    <source>
        <dbReference type="Proteomes" id="UP001244341"/>
    </source>
</evidence>
<evidence type="ECO:0000313" key="8">
    <source>
        <dbReference type="EMBL" id="WIA22942.1"/>
    </source>
</evidence>
<dbReference type="Pfam" id="PF05577">
    <property type="entry name" value="Peptidase_S28"/>
    <property type="match status" value="1"/>
</dbReference>
<comment type="similarity">
    <text evidence="1">Belongs to the peptidase S28 family.</text>
</comment>
<keyword evidence="9" id="KW-1185">Reference proteome</keyword>
<dbReference type="InterPro" id="IPR008758">
    <property type="entry name" value="Peptidase_S28"/>
</dbReference>
<sequence>MWAYAIIVLVFYGHKGACKPLTDTWNSAHTEEFHANLPALLHAERSGELLRLTLQQTVEAPLLSNPARLPECPKAGKLSKLLLQHINGTYGAMIAGHLEVDTTYVQELQRCSYSSYIFFLGDAGLKDMLVAAANAGPAQLCEALDTYCEKALPKSSGYSLTASSAQRSPPLPPVLDFNCQKRHFDQTLDHFDRADQRSFKQTYWVCDDAWPQSAKKQAQQGSIIVFLGNESPLGTPSQPIVFEQARDMNALVLQVEHRYYGDSQPFPDNLQPDGMLNSSALYRWLSVEQVIEDTAAVLAAVRRELRVPAAVPAIVIGGSYGGMLATYHRVSKPAAFAAAIAASAPLSFMVGTQQWEDTSHRYHHIIAAAIDGNSGSPACGDAIRRGLAGFKRLGSTAGGRQQLAATFNLCGAADAVLLDSRAVFALEMDQYGWFEGYAQVNNQPPLMGQVALACDVITDVITGGGDELQALAAATTYFASNGSAGWCYDFNATLFMTGPSTYTDQSCTQGFPNTAMLPERHTRRHTLVPPYRVHHKELESECRQIFGQDLPRLKVPAVAADVKRLLREVGGVVFTNGEFDGWAGGSFLSDEDVWPAPNSAATRQQQQQQQRWSGSAASQRLPPASSISRRLAAAGSASSSSSSSSSSAAKAQVAFVSYKGASHCTDTHNLAVHSPGKQPASWARQRRRAMQYARQFADRQQRSMLLQESR</sequence>
<dbReference type="PANTHER" id="PTHR11010:SF38">
    <property type="entry name" value="LYSOSOMAL PRO-X CARBOXYPEPTIDASE"/>
    <property type="match status" value="1"/>
</dbReference>
<feature type="signal peptide" evidence="7">
    <location>
        <begin position="1"/>
        <end position="18"/>
    </location>
</feature>
<evidence type="ECO:0000256" key="4">
    <source>
        <dbReference type="ARBA" id="ARBA00022801"/>
    </source>
</evidence>
<evidence type="ECO:0000256" key="1">
    <source>
        <dbReference type="ARBA" id="ARBA00011079"/>
    </source>
</evidence>
<reference evidence="8 9" key="1">
    <citation type="submission" date="2023-05" db="EMBL/GenBank/DDBJ databases">
        <title>A 100% complete, gapless, phased diploid assembly of the Scenedesmus obliquus UTEX 3031 genome.</title>
        <authorList>
            <person name="Biondi T.C."/>
            <person name="Hanschen E.R."/>
            <person name="Kwon T."/>
            <person name="Eng W."/>
            <person name="Kruse C.P.S."/>
            <person name="Koehler S.I."/>
            <person name="Kunde Y."/>
            <person name="Gleasner C.D."/>
            <person name="You Mak K.T."/>
            <person name="Polle J."/>
            <person name="Hovde B.T."/>
            <person name="Starkenburg S.R."/>
        </authorList>
    </citation>
    <scope>NUCLEOTIDE SEQUENCE [LARGE SCALE GENOMIC DNA]</scope>
    <source>
        <strain evidence="8 9">DOE0152z</strain>
    </source>
</reference>
<accession>A0ABY8UN17</accession>
<proteinExistence type="inferred from homology"/>
<dbReference type="SUPFAM" id="SSF53474">
    <property type="entry name" value="alpha/beta-Hydrolases"/>
    <property type="match status" value="1"/>
</dbReference>
<evidence type="ECO:0000256" key="2">
    <source>
        <dbReference type="ARBA" id="ARBA00022670"/>
    </source>
</evidence>
<keyword evidence="3 7" id="KW-0732">Signal</keyword>
<dbReference type="PANTHER" id="PTHR11010">
    <property type="entry name" value="PROTEASE S28 PRO-X CARBOXYPEPTIDASE-RELATED"/>
    <property type="match status" value="1"/>
</dbReference>
<gene>
    <name evidence="8" type="ORF">OEZ85_001311</name>
</gene>
<feature type="compositionally biased region" description="Low complexity" evidence="6">
    <location>
        <begin position="599"/>
        <end position="644"/>
    </location>
</feature>
<protein>
    <submittedName>
        <fullName evidence="8">Uncharacterized protein</fullName>
    </submittedName>
</protein>
<keyword evidence="5" id="KW-0325">Glycoprotein</keyword>
<organism evidence="8 9">
    <name type="scientific">Tetradesmus obliquus</name>
    <name type="common">Green alga</name>
    <name type="synonym">Acutodesmus obliquus</name>
    <dbReference type="NCBI Taxonomy" id="3088"/>
    <lineage>
        <taxon>Eukaryota</taxon>
        <taxon>Viridiplantae</taxon>
        <taxon>Chlorophyta</taxon>
        <taxon>core chlorophytes</taxon>
        <taxon>Chlorophyceae</taxon>
        <taxon>CS clade</taxon>
        <taxon>Sphaeropleales</taxon>
        <taxon>Scenedesmaceae</taxon>
        <taxon>Tetradesmus</taxon>
    </lineage>
</organism>
<feature type="chain" id="PRO_5045701796" evidence="7">
    <location>
        <begin position="19"/>
        <end position="710"/>
    </location>
</feature>
<evidence type="ECO:0000256" key="5">
    <source>
        <dbReference type="ARBA" id="ARBA00023180"/>
    </source>
</evidence>